<comment type="similarity">
    <text evidence="2">Belongs to the purine nucleoside phosphorylase YfiH/LACC1 family.</text>
</comment>
<accession>A0ABM1L632</accession>
<keyword evidence="5" id="KW-0378">Hydrolase</keyword>
<evidence type="ECO:0000313" key="11">
    <source>
        <dbReference type="RefSeq" id="XP_015281419.1"/>
    </source>
</evidence>
<dbReference type="SUPFAM" id="SSF64438">
    <property type="entry name" value="CNF1/YfiH-like putative cysteine hydrolases"/>
    <property type="match status" value="1"/>
</dbReference>
<dbReference type="PANTHER" id="PTHR30616">
    <property type="entry name" value="UNCHARACTERIZED PROTEIN YFIH"/>
    <property type="match status" value="1"/>
</dbReference>
<keyword evidence="6" id="KW-0862">Zinc</keyword>
<dbReference type="Gene3D" id="3.60.140.10">
    <property type="entry name" value="CNF1/YfiH-like putative cysteine hydrolases"/>
    <property type="match status" value="1"/>
</dbReference>
<comment type="catalytic activity">
    <reaction evidence="7">
        <text>adenosine + H2O + H(+) = inosine + NH4(+)</text>
        <dbReference type="Rhea" id="RHEA:24408"/>
        <dbReference type="ChEBI" id="CHEBI:15377"/>
        <dbReference type="ChEBI" id="CHEBI:15378"/>
        <dbReference type="ChEBI" id="CHEBI:16335"/>
        <dbReference type="ChEBI" id="CHEBI:17596"/>
        <dbReference type="ChEBI" id="CHEBI:28938"/>
        <dbReference type="EC" id="3.5.4.4"/>
    </reaction>
    <physiologicalReaction direction="left-to-right" evidence="7">
        <dbReference type="Rhea" id="RHEA:24409"/>
    </physiologicalReaction>
</comment>
<evidence type="ECO:0000313" key="10">
    <source>
        <dbReference type="Proteomes" id="UP000694871"/>
    </source>
</evidence>
<organism evidence="10 11">
    <name type="scientific">Gekko japonicus</name>
    <name type="common">Schlegel's Japanese gecko</name>
    <dbReference type="NCBI Taxonomy" id="146911"/>
    <lineage>
        <taxon>Eukaryota</taxon>
        <taxon>Metazoa</taxon>
        <taxon>Chordata</taxon>
        <taxon>Craniata</taxon>
        <taxon>Vertebrata</taxon>
        <taxon>Euteleostomi</taxon>
        <taxon>Lepidosauria</taxon>
        <taxon>Squamata</taxon>
        <taxon>Bifurcata</taxon>
        <taxon>Gekkota</taxon>
        <taxon>Gekkonidae</taxon>
        <taxon>Gekkoninae</taxon>
        <taxon>Gekko</taxon>
    </lineage>
</organism>
<evidence type="ECO:0000256" key="1">
    <source>
        <dbReference type="ARBA" id="ARBA00000553"/>
    </source>
</evidence>
<keyword evidence="3" id="KW-0808">Transferase</keyword>
<dbReference type="PANTHER" id="PTHR30616:SF2">
    <property type="entry name" value="PURINE NUCLEOSIDE PHOSPHORYLASE LACC1"/>
    <property type="match status" value="1"/>
</dbReference>
<dbReference type="InterPro" id="IPR038371">
    <property type="entry name" value="Cu_polyphenol_OxRdtase_sf"/>
</dbReference>
<name>A0ABM1L632_GEKJA</name>
<dbReference type="Proteomes" id="UP000694871">
    <property type="component" value="Unplaced"/>
</dbReference>
<comment type="catalytic activity">
    <reaction evidence="1">
        <text>inosine + phosphate = alpha-D-ribose 1-phosphate + hypoxanthine</text>
        <dbReference type="Rhea" id="RHEA:27646"/>
        <dbReference type="ChEBI" id="CHEBI:17368"/>
        <dbReference type="ChEBI" id="CHEBI:17596"/>
        <dbReference type="ChEBI" id="CHEBI:43474"/>
        <dbReference type="ChEBI" id="CHEBI:57720"/>
        <dbReference type="EC" id="2.4.2.1"/>
    </reaction>
    <physiologicalReaction direction="left-to-right" evidence="1">
        <dbReference type="Rhea" id="RHEA:27647"/>
    </physiologicalReaction>
</comment>
<dbReference type="InterPro" id="IPR011324">
    <property type="entry name" value="Cytotoxic_necrot_fac-like_cat"/>
</dbReference>
<evidence type="ECO:0000256" key="7">
    <source>
        <dbReference type="ARBA" id="ARBA00047989"/>
    </source>
</evidence>
<dbReference type="GeneID" id="107122793"/>
<proteinExistence type="inferred from homology"/>
<gene>
    <name evidence="11" type="primary">LACC1</name>
</gene>
<evidence type="ECO:0000256" key="3">
    <source>
        <dbReference type="ARBA" id="ARBA00022679"/>
    </source>
</evidence>
<dbReference type="Pfam" id="PF02578">
    <property type="entry name" value="Cu-oxidase_4"/>
    <property type="match status" value="1"/>
</dbReference>
<protein>
    <submittedName>
        <fullName evidence="11">Laccase domain-containing protein 1</fullName>
    </submittedName>
</protein>
<dbReference type="InterPro" id="IPR003730">
    <property type="entry name" value="Cu_polyphenol_OxRdtase"/>
</dbReference>
<comment type="catalytic activity">
    <reaction evidence="9">
        <text>S-methyl-5'-thioadenosine + phosphate = 5-(methylsulfanyl)-alpha-D-ribose 1-phosphate + adenine</text>
        <dbReference type="Rhea" id="RHEA:11852"/>
        <dbReference type="ChEBI" id="CHEBI:16708"/>
        <dbReference type="ChEBI" id="CHEBI:17509"/>
        <dbReference type="ChEBI" id="CHEBI:43474"/>
        <dbReference type="ChEBI" id="CHEBI:58533"/>
        <dbReference type="EC" id="2.4.2.28"/>
    </reaction>
    <physiologicalReaction direction="left-to-right" evidence="9">
        <dbReference type="Rhea" id="RHEA:11853"/>
    </physiologicalReaction>
</comment>
<evidence type="ECO:0000256" key="2">
    <source>
        <dbReference type="ARBA" id="ARBA00007353"/>
    </source>
</evidence>
<reference evidence="11" key="1">
    <citation type="submission" date="2025-08" db="UniProtKB">
        <authorList>
            <consortium name="RefSeq"/>
        </authorList>
    </citation>
    <scope>IDENTIFICATION</scope>
</reference>
<evidence type="ECO:0000256" key="4">
    <source>
        <dbReference type="ARBA" id="ARBA00022723"/>
    </source>
</evidence>
<keyword evidence="4" id="KW-0479">Metal-binding</keyword>
<sequence>MARAVLIDLKSEGTAPWKGGAPESVARILEVVRKASSSQDPWVCVMWCQSLPSKRNGEEVLHAAVQGLHCPERSLEVVCARSTVAALYAVKQKLDEKDISQVQVLSPPRRKAFMRAFVDQLFTGIYQFEFDDLQVDLEASDLEQPPGSLSEVLPPLTGQDVGRIQREIKMYLESLPALKGELRILRSVLIPDHLFLHGFTTRTGGISYIPTLSSLNLFSSSKRRDPPVVVQENLRRLAVAAGFDPQAYHSIKVNHASDVWVMGKAQPESYDGIVTDQAGVAIAAPGADCIPLLFADPVRKACGAAHSGWQGTLLGVSMATVGAMVAEYGCRVEDIRVVLGPSVGPCCFTLPQESAKQFHRTDPKCVRHLESAKPSVDIRRATRVLLEAGGILPQNIQDDSVMDPLQNLTLCTSCHPDQFYSHVRDGENFGTQIGFIAIRD</sequence>
<dbReference type="CDD" id="cd16833">
    <property type="entry name" value="YfiH"/>
    <property type="match status" value="1"/>
</dbReference>
<keyword evidence="10" id="KW-1185">Reference proteome</keyword>
<evidence type="ECO:0000256" key="9">
    <source>
        <dbReference type="ARBA" id="ARBA00049893"/>
    </source>
</evidence>
<evidence type="ECO:0000256" key="6">
    <source>
        <dbReference type="ARBA" id="ARBA00022833"/>
    </source>
</evidence>
<evidence type="ECO:0000256" key="8">
    <source>
        <dbReference type="ARBA" id="ARBA00048968"/>
    </source>
</evidence>
<evidence type="ECO:0000256" key="5">
    <source>
        <dbReference type="ARBA" id="ARBA00022801"/>
    </source>
</evidence>
<comment type="catalytic activity">
    <reaction evidence="8">
        <text>adenosine + phosphate = alpha-D-ribose 1-phosphate + adenine</text>
        <dbReference type="Rhea" id="RHEA:27642"/>
        <dbReference type="ChEBI" id="CHEBI:16335"/>
        <dbReference type="ChEBI" id="CHEBI:16708"/>
        <dbReference type="ChEBI" id="CHEBI:43474"/>
        <dbReference type="ChEBI" id="CHEBI:57720"/>
        <dbReference type="EC" id="2.4.2.1"/>
    </reaction>
    <physiologicalReaction direction="left-to-right" evidence="8">
        <dbReference type="Rhea" id="RHEA:27643"/>
    </physiologicalReaction>
</comment>
<dbReference type="RefSeq" id="XP_015281419.1">
    <property type="nucleotide sequence ID" value="XM_015425933.1"/>
</dbReference>